<dbReference type="GO" id="GO:0005829">
    <property type="term" value="C:cytosol"/>
    <property type="evidence" value="ECO:0007669"/>
    <property type="project" value="TreeGrafter"/>
</dbReference>
<dbReference type="AlphaFoldDB" id="B1WYD7"/>
<evidence type="ECO:0000313" key="5">
    <source>
        <dbReference type="EMBL" id="ACB49367.1"/>
    </source>
</evidence>
<reference evidence="5 6" key="1">
    <citation type="journal article" date="2008" name="Proc. Natl. Acad. Sci. U.S.A.">
        <title>The genome of Cyanothece 51142, a unicellular diazotrophic cyanobacterium important in the marine nitrogen cycle.</title>
        <authorList>
            <person name="Welsh E.A."/>
            <person name="Liberton M."/>
            <person name="Stoeckel J."/>
            <person name="Loh T."/>
            <person name="Elvitigala T."/>
            <person name="Wang C."/>
            <person name="Wollam A."/>
            <person name="Fulton R.S."/>
            <person name="Clifton S.W."/>
            <person name="Jacobs J.M."/>
            <person name="Aurora R."/>
            <person name="Ghosh B.K."/>
            <person name="Sherman L.A."/>
            <person name="Smith R.D."/>
            <person name="Wilson R.K."/>
            <person name="Pakrasi H.B."/>
        </authorList>
    </citation>
    <scope>NUCLEOTIDE SEQUENCE [LARGE SCALE GENOMIC DNA]</scope>
    <source>
        <strain evidence="6">ATCC 51142 / BH68</strain>
    </source>
</reference>
<evidence type="ECO:0000259" key="4">
    <source>
        <dbReference type="PROSITE" id="PS50943"/>
    </source>
</evidence>
<keyword evidence="3" id="KW-0804">Transcription</keyword>
<sequence length="361" mass="41788">MPSKLSMKDEILRQFGQKLQKWRLIQNLSQEQLAEIINVDRTYISLLERGKRNPSLICIKSLAEALNINLNELILIPEWQENLQNFCHKYNIDMENLADVLNDPKVIPMIRGKAFEFTIKTLISNILPSARYQISNPKINAQTGLEDVDVAIYDQEQDKIYSAECKLAAKGEFKLDNNIPRIKVKCMRSRTLGETAARQKAKRTNLDFELLMIHNDQYVIQDFDLVVTSIANAFYETDEQGLFYWCPPEEAKDFLTKINATTQDEAFYKIYIARSDQLSVNGSNKTGQKVIKCTRTKKRKTGKKDAQGNDLYHRTCPEVLKNLNMKYCHFIPNYPVIYFDPQTGEPLSPWVKLENLESLLY</sequence>
<dbReference type="Pfam" id="PF01381">
    <property type="entry name" value="HTH_3"/>
    <property type="match status" value="1"/>
</dbReference>
<name>B1WYD7_CROS5</name>
<dbReference type="GO" id="GO:0003677">
    <property type="term" value="F:DNA binding"/>
    <property type="evidence" value="ECO:0007669"/>
    <property type="project" value="UniProtKB-KW"/>
</dbReference>
<feature type="domain" description="HTH cro/C1-type" evidence="4">
    <location>
        <begin position="19"/>
        <end position="73"/>
    </location>
</feature>
<dbReference type="HOGENOM" id="CLU_065538_0_0_3"/>
<dbReference type="SUPFAM" id="SSF47413">
    <property type="entry name" value="lambda repressor-like DNA-binding domains"/>
    <property type="match status" value="1"/>
</dbReference>
<dbReference type="InterPro" id="IPR050807">
    <property type="entry name" value="TransReg_Diox_bact_type"/>
</dbReference>
<dbReference type="STRING" id="43989.cce_0015"/>
<evidence type="ECO:0000313" key="6">
    <source>
        <dbReference type="Proteomes" id="UP000001203"/>
    </source>
</evidence>
<dbReference type="Gene3D" id="1.10.260.40">
    <property type="entry name" value="lambda repressor-like DNA-binding domains"/>
    <property type="match status" value="1"/>
</dbReference>
<dbReference type="PANTHER" id="PTHR46797">
    <property type="entry name" value="HTH-TYPE TRANSCRIPTIONAL REGULATOR"/>
    <property type="match status" value="1"/>
</dbReference>
<dbReference type="EMBL" id="CP000806">
    <property type="protein sequence ID" value="ACB49367.1"/>
    <property type="molecule type" value="Genomic_DNA"/>
</dbReference>
<dbReference type="eggNOG" id="COG1476">
    <property type="taxonomic scope" value="Bacteria"/>
</dbReference>
<keyword evidence="6" id="KW-1185">Reference proteome</keyword>
<dbReference type="CDD" id="cd00093">
    <property type="entry name" value="HTH_XRE"/>
    <property type="match status" value="1"/>
</dbReference>
<dbReference type="InterPro" id="IPR010982">
    <property type="entry name" value="Lambda_DNA-bd_dom_sf"/>
</dbReference>
<protein>
    <recommendedName>
        <fullName evidence="4">HTH cro/C1-type domain-containing protein</fullName>
    </recommendedName>
</protein>
<proteinExistence type="predicted"/>
<dbReference type="SMART" id="SM00530">
    <property type="entry name" value="HTH_XRE"/>
    <property type="match status" value="1"/>
</dbReference>
<dbReference type="REBASE" id="17679">
    <property type="entry name" value="Csp68KORF14P"/>
</dbReference>
<evidence type="ECO:0000256" key="3">
    <source>
        <dbReference type="ARBA" id="ARBA00023163"/>
    </source>
</evidence>
<dbReference type="InterPro" id="IPR001387">
    <property type="entry name" value="Cro/C1-type_HTH"/>
</dbReference>
<dbReference type="PANTHER" id="PTHR46797:SF23">
    <property type="entry name" value="HTH-TYPE TRANSCRIPTIONAL REGULATOR SUTR"/>
    <property type="match status" value="1"/>
</dbReference>
<dbReference type="PROSITE" id="PS50943">
    <property type="entry name" value="HTH_CROC1"/>
    <property type="match status" value="1"/>
</dbReference>
<keyword evidence="1" id="KW-0805">Transcription regulation</keyword>
<dbReference type="KEGG" id="cyt:cce_0015"/>
<dbReference type="GO" id="GO:0003700">
    <property type="term" value="F:DNA-binding transcription factor activity"/>
    <property type="evidence" value="ECO:0007669"/>
    <property type="project" value="TreeGrafter"/>
</dbReference>
<dbReference type="Proteomes" id="UP000001203">
    <property type="component" value="Chromosome circular"/>
</dbReference>
<evidence type="ECO:0000256" key="2">
    <source>
        <dbReference type="ARBA" id="ARBA00023125"/>
    </source>
</evidence>
<gene>
    <name evidence="5" type="ordered locus">cce_0015</name>
</gene>
<organism evidence="5 6">
    <name type="scientific">Crocosphaera subtropica (strain ATCC 51142 / BH68)</name>
    <name type="common">Cyanothece sp. (strain ATCC 51142)</name>
    <dbReference type="NCBI Taxonomy" id="43989"/>
    <lineage>
        <taxon>Bacteria</taxon>
        <taxon>Bacillati</taxon>
        <taxon>Cyanobacteriota</taxon>
        <taxon>Cyanophyceae</taxon>
        <taxon>Oscillatoriophycideae</taxon>
        <taxon>Chroococcales</taxon>
        <taxon>Aphanothecaceae</taxon>
        <taxon>Crocosphaera</taxon>
        <taxon>Crocosphaera subtropica</taxon>
    </lineage>
</organism>
<evidence type="ECO:0000256" key="1">
    <source>
        <dbReference type="ARBA" id="ARBA00023015"/>
    </source>
</evidence>
<keyword evidence="2" id="KW-0238">DNA-binding</keyword>
<accession>B1WYD7</accession>